<name>A0A0B0EI83_9BACT</name>
<comment type="caution">
    <text evidence="8">The sequence shown here is derived from an EMBL/GenBank/DDBJ whole genome shotgun (WGS) entry which is preliminary data.</text>
</comment>
<evidence type="ECO:0000256" key="3">
    <source>
        <dbReference type="ARBA" id="ARBA00022691"/>
    </source>
</evidence>
<dbReference type="SFLD" id="SFLDG01386">
    <property type="entry name" value="main_SPASM_domain-containing"/>
    <property type="match status" value="1"/>
</dbReference>
<dbReference type="SUPFAM" id="SSF102114">
    <property type="entry name" value="Radical SAM enzymes"/>
    <property type="match status" value="1"/>
</dbReference>
<dbReference type="Pfam" id="PF13186">
    <property type="entry name" value="SPASM"/>
    <property type="match status" value="1"/>
</dbReference>
<evidence type="ECO:0000313" key="9">
    <source>
        <dbReference type="Proteomes" id="UP000030652"/>
    </source>
</evidence>
<feature type="domain" description="Radical SAM core" evidence="7">
    <location>
        <begin position="23"/>
        <end position="242"/>
    </location>
</feature>
<evidence type="ECO:0000256" key="4">
    <source>
        <dbReference type="ARBA" id="ARBA00022723"/>
    </source>
</evidence>
<dbReference type="GO" id="GO:0003824">
    <property type="term" value="F:catalytic activity"/>
    <property type="evidence" value="ECO:0007669"/>
    <property type="project" value="InterPro"/>
</dbReference>
<dbReference type="InterPro" id="IPR017200">
    <property type="entry name" value="PqqE-like"/>
</dbReference>
<evidence type="ECO:0000313" key="8">
    <source>
        <dbReference type="EMBL" id="KHE90380.1"/>
    </source>
</evidence>
<dbReference type="NCBIfam" id="TIGR04085">
    <property type="entry name" value="rSAM_more_4Fe4S"/>
    <property type="match status" value="1"/>
</dbReference>
<dbReference type="eggNOG" id="COG0535">
    <property type="taxonomic scope" value="Bacteria"/>
</dbReference>
<gene>
    <name evidence="8" type="ORF">SCABRO_03877</name>
</gene>
<dbReference type="GO" id="GO:0006783">
    <property type="term" value="P:heme biosynthetic process"/>
    <property type="evidence" value="ECO:0007669"/>
    <property type="project" value="TreeGrafter"/>
</dbReference>
<dbReference type="SFLD" id="SFLDG01067">
    <property type="entry name" value="SPASM/twitch_domain_containing"/>
    <property type="match status" value="1"/>
</dbReference>
<dbReference type="PATRIC" id="fig|237368.3.peg.4171"/>
<evidence type="ECO:0000256" key="5">
    <source>
        <dbReference type="ARBA" id="ARBA00023004"/>
    </source>
</evidence>
<keyword evidence="4" id="KW-0479">Metal-binding</keyword>
<dbReference type="AlphaFoldDB" id="A0A0B0EI83"/>
<dbReference type="CDD" id="cd21123">
    <property type="entry name" value="SPASM_MftC-like"/>
    <property type="match status" value="1"/>
</dbReference>
<dbReference type="InterPro" id="IPR023885">
    <property type="entry name" value="4Fe4S-binding_SPASM_dom"/>
</dbReference>
<keyword evidence="5" id="KW-0408">Iron</keyword>
<keyword evidence="6" id="KW-0411">Iron-sulfur</keyword>
<reference evidence="8 9" key="1">
    <citation type="submission" date="2014-10" db="EMBL/GenBank/DDBJ databases">
        <title>Draft genome of anammox bacterium scalindua brodae, obtained using differential coverage binning of sequence data from two enrichment reactors.</title>
        <authorList>
            <person name="Speth D.R."/>
            <person name="Russ L."/>
            <person name="Kartal B."/>
            <person name="Op den Camp H.J."/>
            <person name="Dutilh B.E."/>
            <person name="Jetten M.S."/>
        </authorList>
    </citation>
    <scope>NUCLEOTIDE SEQUENCE [LARGE SCALE GENOMIC DNA]</scope>
    <source>
        <strain evidence="8">RU1</strain>
    </source>
</reference>
<accession>A0A0B0EI83</accession>
<dbReference type="Gene3D" id="3.20.20.70">
    <property type="entry name" value="Aldolase class I"/>
    <property type="match status" value="1"/>
</dbReference>
<proteinExistence type="predicted"/>
<dbReference type="EMBL" id="JRYO01000265">
    <property type="protein sequence ID" value="KHE90380.1"/>
    <property type="molecule type" value="Genomic_DNA"/>
</dbReference>
<keyword evidence="2" id="KW-0004">4Fe-4S</keyword>
<evidence type="ECO:0000256" key="2">
    <source>
        <dbReference type="ARBA" id="ARBA00022485"/>
    </source>
</evidence>
<evidence type="ECO:0000259" key="7">
    <source>
        <dbReference type="PROSITE" id="PS51918"/>
    </source>
</evidence>
<comment type="cofactor">
    <cofactor evidence="1">
        <name>[4Fe-4S] cluster</name>
        <dbReference type="ChEBI" id="CHEBI:49883"/>
    </cofactor>
</comment>
<dbReference type="GO" id="GO:0051539">
    <property type="term" value="F:4 iron, 4 sulfur cluster binding"/>
    <property type="evidence" value="ECO:0007669"/>
    <property type="project" value="UniProtKB-KW"/>
</dbReference>
<dbReference type="PANTHER" id="PTHR11228">
    <property type="entry name" value="RADICAL SAM DOMAIN PROTEIN"/>
    <property type="match status" value="1"/>
</dbReference>
<dbReference type="Proteomes" id="UP000030652">
    <property type="component" value="Unassembled WGS sequence"/>
</dbReference>
<protein>
    <submittedName>
        <fullName evidence="8">MoaA/nirJ/pqqE cofactor biosynthesis protein</fullName>
    </submittedName>
</protein>
<dbReference type="SFLD" id="SFLDS00029">
    <property type="entry name" value="Radical_SAM"/>
    <property type="match status" value="1"/>
</dbReference>
<dbReference type="PROSITE" id="PS51918">
    <property type="entry name" value="RADICAL_SAM"/>
    <property type="match status" value="1"/>
</dbReference>
<evidence type="ECO:0000256" key="1">
    <source>
        <dbReference type="ARBA" id="ARBA00001966"/>
    </source>
</evidence>
<organism evidence="8 9">
    <name type="scientific">Candidatus Scalindua brodae</name>
    <dbReference type="NCBI Taxonomy" id="237368"/>
    <lineage>
        <taxon>Bacteria</taxon>
        <taxon>Pseudomonadati</taxon>
        <taxon>Planctomycetota</taxon>
        <taxon>Candidatus Brocadiia</taxon>
        <taxon>Candidatus Brocadiales</taxon>
        <taxon>Candidatus Scalinduaceae</taxon>
        <taxon>Candidatus Scalindua</taxon>
    </lineage>
</organism>
<dbReference type="PANTHER" id="PTHR11228:SF7">
    <property type="entry name" value="PQQA PEPTIDE CYCLASE"/>
    <property type="match status" value="1"/>
</dbReference>
<dbReference type="CDD" id="cd01335">
    <property type="entry name" value="Radical_SAM"/>
    <property type="match status" value="1"/>
</dbReference>
<evidence type="ECO:0000256" key="6">
    <source>
        <dbReference type="ARBA" id="ARBA00023014"/>
    </source>
</evidence>
<dbReference type="Pfam" id="PF04055">
    <property type="entry name" value="Radical_SAM"/>
    <property type="match status" value="1"/>
</dbReference>
<keyword evidence="3" id="KW-0949">S-adenosyl-L-methionine</keyword>
<dbReference type="GO" id="GO:0046872">
    <property type="term" value="F:metal ion binding"/>
    <property type="evidence" value="ECO:0007669"/>
    <property type="project" value="UniProtKB-KW"/>
</dbReference>
<sequence>MIEVSRILVSEKLENKALRHKRREGSAPVVVWCATKRCNLNCMHCYSGGNAVSDGELSTDEAKKMLDELVDCGSPFMILSGGEPFLREDVFELGRYARAIGLMVIVSTNGTIVTPEIAAKAADAGFGYVGVSLDGLAETNNYFRGSRDAYSNALQGMRNLRDAGIKTGLRYTITRLNCHELPGIMDLLVEEGFHRLCVYHLEYAGRGRELMNNDLSPDERRRAVDSLFSKTVEINRHNHDLEVLTVGNYADAAYIYMKVLGEDLQKAEAAYEHFLRNGGEGCGEKLAYIDEAGNVYASQHLKTELGNIRERSLKDIWSGDNEFLWKLRNRESLFHGKCVECRFLKICRGGSRARALAVYDDFGAPDPSCYLTEEEILKPVHEEARHD</sequence>
<dbReference type="PIRSF" id="PIRSF037420">
    <property type="entry name" value="PQQ_syn_pqqE"/>
    <property type="match status" value="1"/>
</dbReference>
<dbReference type="InterPro" id="IPR058240">
    <property type="entry name" value="rSAM_sf"/>
</dbReference>
<dbReference type="InterPro" id="IPR007197">
    <property type="entry name" value="rSAM"/>
</dbReference>
<dbReference type="InterPro" id="IPR013785">
    <property type="entry name" value="Aldolase_TIM"/>
</dbReference>
<dbReference type="InterPro" id="IPR050377">
    <property type="entry name" value="Radical_SAM_PqqE_MftC-like"/>
</dbReference>